<keyword evidence="7" id="KW-1185">Reference proteome</keyword>
<dbReference type="CDD" id="cd15534">
    <property type="entry name" value="PHD2_PHF12_Rco1"/>
    <property type="match status" value="1"/>
</dbReference>
<feature type="compositionally biased region" description="Polar residues" evidence="4">
    <location>
        <begin position="64"/>
        <end position="74"/>
    </location>
</feature>
<evidence type="ECO:0000259" key="5">
    <source>
        <dbReference type="SMART" id="SM00249"/>
    </source>
</evidence>
<proteinExistence type="predicted"/>
<feature type="domain" description="Zinc finger PHD-type" evidence="5">
    <location>
        <begin position="124"/>
        <end position="165"/>
    </location>
</feature>
<accession>A0A0C2XWS9</accession>
<dbReference type="AlphaFoldDB" id="A0A0C2XWS9"/>
<dbReference type="Proteomes" id="UP000054097">
    <property type="component" value="Unassembled WGS sequence"/>
</dbReference>
<dbReference type="PANTHER" id="PTHR47636:SF1">
    <property type="entry name" value="TRANSCRIPTIONAL REGULATORY PROTEIN RCO1"/>
    <property type="match status" value="1"/>
</dbReference>
<dbReference type="Pfam" id="PF00628">
    <property type="entry name" value="PHD"/>
    <property type="match status" value="1"/>
</dbReference>
<name>A0A0C2XWS9_SERVB</name>
<protein>
    <recommendedName>
        <fullName evidence="5">Zinc finger PHD-type domain-containing protein</fullName>
    </recommendedName>
</protein>
<reference evidence="6 7" key="1">
    <citation type="submission" date="2014-04" db="EMBL/GenBank/DDBJ databases">
        <authorList>
            <consortium name="DOE Joint Genome Institute"/>
            <person name="Kuo A."/>
            <person name="Zuccaro A."/>
            <person name="Kohler A."/>
            <person name="Nagy L.G."/>
            <person name="Floudas D."/>
            <person name="Copeland A."/>
            <person name="Barry K.W."/>
            <person name="Cichocki N."/>
            <person name="Veneault-Fourrey C."/>
            <person name="LaButti K."/>
            <person name="Lindquist E.A."/>
            <person name="Lipzen A."/>
            <person name="Lundell T."/>
            <person name="Morin E."/>
            <person name="Murat C."/>
            <person name="Sun H."/>
            <person name="Tunlid A."/>
            <person name="Henrissat B."/>
            <person name="Grigoriev I.V."/>
            <person name="Hibbett D.S."/>
            <person name="Martin F."/>
            <person name="Nordberg H.P."/>
            <person name="Cantor M.N."/>
            <person name="Hua S.X."/>
        </authorList>
    </citation>
    <scope>NUCLEOTIDE SEQUENCE [LARGE SCALE GENOMIC DNA]</scope>
    <source>
        <strain evidence="6 7">MAFF 305830</strain>
    </source>
</reference>
<dbReference type="SMART" id="SM00249">
    <property type="entry name" value="PHD"/>
    <property type="match status" value="1"/>
</dbReference>
<dbReference type="STRING" id="933852.A0A0C2XWS9"/>
<dbReference type="Gene3D" id="3.30.40.10">
    <property type="entry name" value="Zinc/RING finger domain, C3HC4 (zinc finger)"/>
    <property type="match status" value="1"/>
</dbReference>
<dbReference type="InterPro" id="IPR013083">
    <property type="entry name" value="Znf_RING/FYVE/PHD"/>
</dbReference>
<dbReference type="InterPro" id="IPR052819">
    <property type="entry name" value="Chromatin_regulatory_protein"/>
</dbReference>
<dbReference type="SUPFAM" id="SSF57903">
    <property type="entry name" value="FYVE/PHD zinc finger"/>
    <property type="match status" value="1"/>
</dbReference>
<keyword evidence="2" id="KW-0863">Zinc-finger</keyword>
<keyword evidence="3" id="KW-0862">Zinc</keyword>
<dbReference type="OrthoDB" id="5876363at2759"/>
<evidence type="ECO:0000256" key="1">
    <source>
        <dbReference type="ARBA" id="ARBA00022723"/>
    </source>
</evidence>
<dbReference type="InterPro" id="IPR011011">
    <property type="entry name" value="Znf_FYVE_PHD"/>
</dbReference>
<dbReference type="GO" id="GO:0006357">
    <property type="term" value="P:regulation of transcription by RNA polymerase II"/>
    <property type="evidence" value="ECO:0007669"/>
    <property type="project" value="TreeGrafter"/>
</dbReference>
<dbReference type="HOGENOM" id="CLU_1482864_0_0_1"/>
<evidence type="ECO:0000313" key="7">
    <source>
        <dbReference type="Proteomes" id="UP000054097"/>
    </source>
</evidence>
<organism evidence="6 7">
    <name type="scientific">Serendipita vermifera MAFF 305830</name>
    <dbReference type="NCBI Taxonomy" id="933852"/>
    <lineage>
        <taxon>Eukaryota</taxon>
        <taxon>Fungi</taxon>
        <taxon>Dikarya</taxon>
        <taxon>Basidiomycota</taxon>
        <taxon>Agaricomycotina</taxon>
        <taxon>Agaricomycetes</taxon>
        <taxon>Sebacinales</taxon>
        <taxon>Serendipitaceae</taxon>
        <taxon>Serendipita</taxon>
    </lineage>
</organism>
<dbReference type="InterPro" id="IPR019787">
    <property type="entry name" value="Znf_PHD-finger"/>
</dbReference>
<dbReference type="PANTHER" id="PTHR47636">
    <property type="entry name" value="TRANSCRIPTIONAL REGULATORY PROTEIN RCO1"/>
    <property type="match status" value="1"/>
</dbReference>
<reference evidence="7" key="2">
    <citation type="submission" date="2015-01" db="EMBL/GenBank/DDBJ databases">
        <title>Evolutionary Origins and Diversification of the Mycorrhizal Mutualists.</title>
        <authorList>
            <consortium name="DOE Joint Genome Institute"/>
            <consortium name="Mycorrhizal Genomics Consortium"/>
            <person name="Kohler A."/>
            <person name="Kuo A."/>
            <person name="Nagy L.G."/>
            <person name="Floudas D."/>
            <person name="Copeland A."/>
            <person name="Barry K.W."/>
            <person name="Cichocki N."/>
            <person name="Veneault-Fourrey C."/>
            <person name="LaButti K."/>
            <person name="Lindquist E.A."/>
            <person name="Lipzen A."/>
            <person name="Lundell T."/>
            <person name="Morin E."/>
            <person name="Murat C."/>
            <person name="Riley R."/>
            <person name="Ohm R."/>
            <person name="Sun H."/>
            <person name="Tunlid A."/>
            <person name="Henrissat B."/>
            <person name="Grigoriev I.V."/>
            <person name="Hibbett D.S."/>
            <person name="Martin F."/>
        </authorList>
    </citation>
    <scope>NUCLEOTIDE SEQUENCE [LARGE SCALE GENOMIC DNA]</scope>
    <source>
        <strain evidence="7">MAFF 305830</strain>
    </source>
</reference>
<evidence type="ECO:0000256" key="4">
    <source>
        <dbReference type="SAM" id="MobiDB-lite"/>
    </source>
</evidence>
<evidence type="ECO:0000256" key="2">
    <source>
        <dbReference type="ARBA" id="ARBA00022771"/>
    </source>
</evidence>
<dbReference type="GO" id="GO:0008270">
    <property type="term" value="F:zinc ion binding"/>
    <property type="evidence" value="ECO:0007669"/>
    <property type="project" value="UniProtKB-KW"/>
</dbReference>
<keyword evidence="1" id="KW-0479">Metal-binding</keyword>
<sequence length="182" mass="19709">MAALLSSLSPSTKAQDIPEPFEPQVIETNNLDLLSAAASSATPEPVVPKEETPAGDLLLDTLPLENSSSTSSALTGKGKVTGKRKRELSPVGMMFDSNSQNGPRTRRRTENGVMAAKSSLIDLSDGGRPILSCDYCPLHWHMDCLDPPMTAIPSSERRWMCPNHIEHIFVSLNLGSFVCLFD</sequence>
<dbReference type="GO" id="GO:0032221">
    <property type="term" value="C:Rpd3S complex"/>
    <property type="evidence" value="ECO:0007669"/>
    <property type="project" value="TreeGrafter"/>
</dbReference>
<feature type="region of interest" description="Disordered" evidence="4">
    <location>
        <begin position="61"/>
        <end position="85"/>
    </location>
</feature>
<evidence type="ECO:0000256" key="3">
    <source>
        <dbReference type="ARBA" id="ARBA00022833"/>
    </source>
</evidence>
<dbReference type="InterPro" id="IPR001965">
    <property type="entry name" value="Znf_PHD"/>
</dbReference>
<gene>
    <name evidence="6" type="ORF">M408DRAFT_152988</name>
</gene>
<dbReference type="EMBL" id="KN824278">
    <property type="protein sequence ID" value="KIM33332.1"/>
    <property type="molecule type" value="Genomic_DNA"/>
</dbReference>
<evidence type="ECO:0000313" key="6">
    <source>
        <dbReference type="EMBL" id="KIM33332.1"/>
    </source>
</evidence>